<keyword evidence="9" id="KW-1185">Reference proteome</keyword>
<evidence type="ECO:0000256" key="7">
    <source>
        <dbReference type="SAM" id="Phobius"/>
    </source>
</evidence>
<dbReference type="EMBL" id="NBII01000001">
    <property type="protein sequence ID" value="PAV23520.1"/>
    <property type="molecule type" value="Genomic_DNA"/>
</dbReference>
<keyword evidence="3 7" id="KW-0812">Transmembrane</keyword>
<feature type="transmembrane region" description="Helical" evidence="7">
    <location>
        <begin position="310"/>
        <end position="336"/>
    </location>
</feature>
<dbReference type="AlphaFoldDB" id="A0A286UV83"/>
<keyword evidence="5 7" id="KW-0472">Membrane</keyword>
<feature type="transmembrane region" description="Helical" evidence="7">
    <location>
        <begin position="123"/>
        <end position="141"/>
    </location>
</feature>
<organism evidence="8 9">
    <name type="scientific">Pyrrhoderma noxium</name>
    <dbReference type="NCBI Taxonomy" id="2282107"/>
    <lineage>
        <taxon>Eukaryota</taxon>
        <taxon>Fungi</taxon>
        <taxon>Dikarya</taxon>
        <taxon>Basidiomycota</taxon>
        <taxon>Agaricomycotina</taxon>
        <taxon>Agaricomycetes</taxon>
        <taxon>Hymenochaetales</taxon>
        <taxon>Hymenochaetaceae</taxon>
        <taxon>Pyrrhoderma</taxon>
    </lineage>
</organism>
<dbReference type="OrthoDB" id="6730379at2759"/>
<dbReference type="InParanoid" id="A0A286UV83"/>
<feature type="transmembrane region" description="Helical" evidence="7">
    <location>
        <begin position="184"/>
        <end position="204"/>
    </location>
</feature>
<evidence type="ECO:0000256" key="1">
    <source>
        <dbReference type="ARBA" id="ARBA00004141"/>
    </source>
</evidence>
<evidence type="ECO:0000256" key="4">
    <source>
        <dbReference type="ARBA" id="ARBA00022989"/>
    </source>
</evidence>
<dbReference type="STRING" id="2282107.A0A286UV83"/>
<feature type="transmembrane region" description="Helical" evidence="7">
    <location>
        <begin position="216"/>
        <end position="236"/>
    </location>
</feature>
<proteinExistence type="inferred from homology"/>
<comment type="subcellular location">
    <subcellularLocation>
        <location evidence="1">Membrane</location>
        <topology evidence="1">Multi-pass membrane protein</topology>
    </subcellularLocation>
</comment>
<sequence length="516" mass="57716">MSKKGSSISSTNISEKEVGAVSNDLDVAAQLAVGGPEETISTEDALRLRRKIDWNLMPLMCILYLMQFADKTTLGQSAILGLTQSTHLTTNQFNWLGTIFYLSYLAFEYPQNLALQKFPVGKWMSLNIFVWSVALCCHAACTSFGELFAVRFILGMCEGAITAGFLIVTSMFYTRAEQMARVGYWFLMNGAAVIILGFIAFGVSHAKTEKFEPWQWLMIITGLITLITSILFWFFFPDSPANARFLTAEEKRLAVLRIKSNQTGVENKHFKIKQCIEAFQDPKTWLFAFIVALNQIPNSLTNQRQLIVNMFGFSAIQTTLLGCVDGVIVSFAIFFSTRASSIIPNFRAYAISLFTIPGIIGGILVITLSFSNRIGLLFSYWTAIMANGCLPVLLGWANSTTSGHSKRVTTNAIILVAYGIGNAAGPFMWKQQYRPRNIVPWAIMITVNGCVGILSLLIRFYLSRANATRAQEQLDPAYDDVYIVVKNEKGEEEKRKVDKEFLDLTDGQNHEFRYVL</sequence>
<keyword evidence="4 7" id="KW-1133">Transmembrane helix</keyword>
<evidence type="ECO:0000313" key="8">
    <source>
        <dbReference type="EMBL" id="PAV23520.1"/>
    </source>
</evidence>
<dbReference type="FunFam" id="1.20.1250.20:FF:000064">
    <property type="entry name" value="MFS allantoate transporter"/>
    <property type="match status" value="1"/>
</dbReference>
<dbReference type="GO" id="GO:0016020">
    <property type="term" value="C:membrane"/>
    <property type="evidence" value="ECO:0007669"/>
    <property type="project" value="UniProtKB-SubCell"/>
</dbReference>
<evidence type="ECO:0000256" key="3">
    <source>
        <dbReference type="ARBA" id="ARBA00022692"/>
    </source>
</evidence>
<protein>
    <submittedName>
        <fullName evidence="8">MFS general substrate transporter</fullName>
    </submittedName>
</protein>
<reference evidence="8 9" key="1">
    <citation type="journal article" date="2017" name="Mol. Ecol.">
        <title>Comparative and population genomic landscape of Phellinus noxius: A hypervariable fungus causing root rot in trees.</title>
        <authorList>
            <person name="Chung C.L."/>
            <person name="Lee T.J."/>
            <person name="Akiba M."/>
            <person name="Lee H.H."/>
            <person name="Kuo T.H."/>
            <person name="Liu D."/>
            <person name="Ke H.M."/>
            <person name="Yokoi T."/>
            <person name="Roa M.B."/>
            <person name="Lu M.J."/>
            <person name="Chang Y.Y."/>
            <person name="Ann P.J."/>
            <person name="Tsai J.N."/>
            <person name="Chen C.Y."/>
            <person name="Tzean S.S."/>
            <person name="Ota Y."/>
            <person name="Hattori T."/>
            <person name="Sahashi N."/>
            <person name="Liou R.F."/>
            <person name="Kikuchi T."/>
            <person name="Tsai I.J."/>
        </authorList>
    </citation>
    <scope>NUCLEOTIDE SEQUENCE [LARGE SCALE GENOMIC DNA]</scope>
    <source>
        <strain evidence="8 9">FFPRI411160</strain>
    </source>
</reference>
<dbReference type="FunCoup" id="A0A286UV83">
    <property type="interactions" value="93"/>
</dbReference>
<evidence type="ECO:0000256" key="6">
    <source>
        <dbReference type="ARBA" id="ARBA00037968"/>
    </source>
</evidence>
<name>A0A286UV83_9AGAM</name>
<feature type="transmembrane region" description="Helical" evidence="7">
    <location>
        <begin position="348"/>
        <end position="370"/>
    </location>
</feature>
<dbReference type="Proteomes" id="UP000217199">
    <property type="component" value="Unassembled WGS sequence"/>
</dbReference>
<keyword evidence="2" id="KW-0813">Transport</keyword>
<dbReference type="Gene3D" id="1.20.1250.20">
    <property type="entry name" value="MFS general substrate transporter like domains"/>
    <property type="match status" value="1"/>
</dbReference>
<dbReference type="PANTHER" id="PTHR43791:SF63">
    <property type="entry name" value="HIGH AFFINITY CYSTEINE TRANSPORTER"/>
    <property type="match status" value="1"/>
</dbReference>
<dbReference type="GO" id="GO:0022857">
    <property type="term" value="F:transmembrane transporter activity"/>
    <property type="evidence" value="ECO:0007669"/>
    <property type="project" value="InterPro"/>
</dbReference>
<evidence type="ECO:0000256" key="2">
    <source>
        <dbReference type="ARBA" id="ARBA00022448"/>
    </source>
</evidence>
<dbReference type="InterPro" id="IPR036259">
    <property type="entry name" value="MFS_trans_sf"/>
</dbReference>
<gene>
    <name evidence="8" type="ORF">PNOK_0058800</name>
</gene>
<comment type="caution">
    <text evidence="8">The sequence shown here is derived from an EMBL/GenBank/DDBJ whole genome shotgun (WGS) entry which is preliminary data.</text>
</comment>
<dbReference type="InterPro" id="IPR011701">
    <property type="entry name" value="MFS"/>
</dbReference>
<comment type="similarity">
    <text evidence="6">Belongs to the major facilitator superfamily. Allantoate permease family.</text>
</comment>
<evidence type="ECO:0000313" key="9">
    <source>
        <dbReference type="Proteomes" id="UP000217199"/>
    </source>
</evidence>
<evidence type="ECO:0000256" key="5">
    <source>
        <dbReference type="ARBA" id="ARBA00023136"/>
    </source>
</evidence>
<feature type="transmembrane region" description="Helical" evidence="7">
    <location>
        <begin position="441"/>
        <end position="462"/>
    </location>
</feature>
<accession>A0A286UV83</accession>
<dbReference type="Pfam" id="PF07690">
    <property type="entry name" value="MFS_1"/>
    <property type="match status" value="1"/>
</dbReference>
<feature type="transmembrane region" description="Helical" evidence="7">
    <location>
        <begin position="148"/>
        <end position="172"/>
    </location>
</feature>
<dbReference type="PANTHER" id="PTHR43791">
    <property type="entry name" value="PERMEASE-RELATED"/>
    <property type="match status" value="1"/>
</dbReference>
<feature type="transmembrane region" description="Helical" evidence="7">
    <location>
        <begin position="376"/>
        <end position="396"/>
    </location>
</feature>
<dbReference type="SUPFAM" id="SSF103473">
    <property type="entry name" value="MFS general substrate transporter"/>
    <property type="match status" value="1"/>
</dbReference>